<accession>A0A7Z2W2F8</accession>
<dbReference type="AlphaFoldDB" id="A0A7Z2W2F8"/>
<geneLocation type="plasmid" evidence="7 8">
    <name>unnamed1</name>
</geneLocation>
<dbReference type="Gene3D" id="4.10.430.10">
    <property type="entry name" value="Histone-like protein H-NS, C-terminal domain"/>
    <property type="match status" value="1"/>
</dbReference>
<dbReference type="EMBL" id="CP051686">
    <property type="protein sequence ID" value="QJE03649.1"/>
    <property type="molecule type" value="Genomic_DNA"/>
</dbReference>
<evidence type="ECO:0000256" key="1">
    <source>
        <dbReference type="ARBA" id="ARBA00004453"/>
    </source>
</evidence>
<dbReference type="PANTHER" id="PTHR38097:SF2">
    <property type="entry name" value="DNA-BINDING PROTEIN STPA"/>
    <property type="match status" value="1"/>
</dbReference>
<proteinExistence type="inferred from homology"/>
<gene>
    <name evidence="7" type="ORF">HH212_26415</name>
</gene>
<keyword evidence="7" id="KW-0614">Plasmid</keyword>
<feature type="region of interest" description="Disordered" evidence="5">
    <location>
        <begin position="56"/>
        <end position="110"/>
    </location>
</feature>
<feature type="compositionally biased region" description="Polar residues" evidence="5">
    <location>
        <begin position="68"/>
        <end position="85"/>
    </location>
</feature>
<dbReference type="GO" id="GO:0005829">
    <property type="term" value="C:cytosol"/>
    <property type="evidence" value="ECO:0007669"/>
    <property type="project" value="TreeGrafter"/>
</dbReference>
<evidence type="ECO:0000259" key="6">
    <source>
        <dbReference type="SMART" id="SM00528"/>
    </source>
</evidence>
<evidence type="ECO:0000256" key="4">
    <source>
        <dbReference type="ARBA" id="ARBA00023125"/>
    </source>
</evidence>
<dbReference type="SMART" id="SM00528">
    <property type="entry name" value="HNS"/>
    <property type="match status" value="1"/>
</dbReference>
<evidence type="ECO:0000313" key="8">
    <source>
        <dbReference type="Proteomes" id="UP000502415"/>
    </source>
</evidence>
<keyword evidence="8" id="KW-1185">Reference proteome</keyword>
<evidence type="ECO:0000256" key="3">
    <source>
        <dbReference type="ARBA" id="ARBA00022490"/>
    </source>
</evidence>
<dbReference type="GO" id="GO:0001217">
    <property type="term" value="F:DNA-binding transcription repressor activity"/>
    <property type="evidence" value="ECO:0007669"/>
    <property type="project" value="TreeGrafter"/>
</dbReference>
<sequence length="110" mass="12337">MANIDLSSYSLSELKGLQHDIEKAIKDRQDQGVQKAREQVLAIAKEAGVSLEILFGNPAKKSKKEGNQKVQPQYENPEDPSQTWTGRGRQPRWMADGLASGKQLDDFRIK</sequence>
<dbReference type="GO" id="GO:0032993">
    <property type="term" value="C:protein-DNA complex"/>
    <property type="evidence" value="ECO:0007669"/>
    <property type="project" value="TreeGrafter"/>
</dbReference>
<reference evidence="7 8" key="1">
    <citation type="submission" date="2020-04" db="EMBL/GenBank/DDBJ databases">
        <title>Genome sequencing of novel species.</title>
        <authorList>
            <person name="Heo J."/>
            <person name="Kim S.-J."/>
            <person name="Kim J.-S."/>
            <person name="Hong S.-B."/>
            <person name="Kwon S.-W."/>
        </authorList>
    </citation>
    <scope>NUCLEOTIDE SEQUENCE [LARGE SCALE GENOMIC DNA]</scope>
    <source>
        <strain evidence="7 8">GN2-R2</strain>
        <plasmid evidence="7 8">unnamed1</plasmid>
    </source>
</reference>
<protein>
    <submittedName>
        <fullName evidence="7">H-NS histone family protein</fullName>
    </submittedName>
</protein>
<keyword evidence="4" id="KW-0238">DNA-binding</keyword>
<dbReference type="InterPro" id="IPR027444">
    <property type="entry name" value="H-NS_C_dom"/>
</dbReference>
<evidence type="ECO:0000256" key="5">
    <source>
        <dbReference type="SAM" id="MobiDB-lite"/>
    </source>
</evidence>
<dbReference type="KEGG" id="mfy:HH212_26415"/>
<dbReference type="RefSeq" id="WP_170205727.1">
    <property type="nucleotide sequence ID" value="NZ_CP051686.1"/>
</dbReference>
<dbReference type="Proteomes" id="UP000502415">
    <property type="component" value="Plasmid unnamed1"/>
</dbReference>
<dbReference type="Pfam" id="PF00816">
    <property type="entry name" value="Histone_HNS"/>
    <property type="match status" value="1"/>
</dbReference>
<organism evidence="7 8">
    <name type="scientific">Massilia forsythiae</name>
    <dbReference type="NCBI Taxonomy" id="2728020"/>
    <lineage>
        <taxon>Bacteria</taxon>
        <taxon>Pseudomonadati</taxon>
        <taxon>Pseudomonadota</taxon>
        <taxon>Betaproteobacteria</taxon>
        <taxon>Burkholderiales</taxon>
        <taxon>Oxalobacteraceae</taxon>
        <taxon>Telluria group</taxon>
        <taxon>Massilia</taxon>
    </lineage>
</organism>
<dbReference type="PANTHER" id="PTHR38097">
    <property type="match status" value="1"/>
</dbReference>
<dbReference type="GO" id="GO:0009295">
    <property type="term" value="C:nucleoid"/>
    <property type="evidence" value="ECO:0007669"/>
    <property type="project" value="UniProtKB-SubCell"/>
</dbReference>
<evidence type="ECO:0000256" key="2">
    <source>
        <dbReference type="ARBA" id="ARBA00010610"/>
    </source>
</evidence>
<keyword evidence="3" id="KW-0963">Cytoplasm</keyword>
<comment type="similarity">
    <text evidence="2">Belongs to the histone-like protein H-NS family.</text>
</comment>
<dbReference type="GO" id="GO:0003680">
    <property type="term" value="F:minor groove of adenine-thymine-rich DNA binding"/>
    <property type="evidence" value="ECO:0007669"/>
    <property type="project" value="TreeGrafter"/>
</dbReference>
<feature type="domain" description="DNA-binding protein H-NS-like C-terminal" evidence="6">
    <location>
        <begin position="64"/>
        <end position="109"/>
    </location>
</feature>
<dbReference type="GO" id="GO:0003681">
    <property type="term" value="F:bent DNA binding"/>
    <property type="evidence" value="ECO:0007669"/>
    <property type="project" value="TreeGrafter"/>
</dbReference>
<dbReference type="GO" id="GO:0000976">
    <property type="term" value="F:transcription cis-regulatory region binding"/>
    <property type="evidence" value="ECO:0007669"/>
    <property type="project" value="TreeGrafter"/>
</dbReference>
<name>A0A7Z2W2F8_9BURK</name>
<dbReference type="SUPFAM" id="SSF81273">
    <property type="entry name" value="H-NS histone-like proteins"/>
    <property type="match status" value="1"/>
</dbReference>
<dbReference type="InterPro" id="IPR037150">
    <property type="entry name" value="H-NS_C_dom_sf"/>
</dbReference>
<comment type="subcellular location">
    <subcellularLocation>
        <location evidence="1">Cytoplasm</location>
        <location evidence="1">Nucleoid</location>
    </subcellularLocation>
</comment>
<evidence type="ECO:0000313" key="7">
    <source>
        <dbReference type="EMBL" id="QJE03649.1"/>
    </source>
</evidence>